<protein>
    <submittedName>
        <fullName evidence="1">Uncharacterized protein</fullName>
    </submittedName>
</protein>
<organism evidence="1 2">
    <name type="scientific">Pseudonocardia petroleophila</name>
    <dbReference type="NCBI Taxonomy" id="37331"/>
    <lineage>
        <taxon>Bacteria</taxon>
        <taxon>Bacillati</taxon>
        <taxon>Actinomycetota</taxon>
        <taxon>Actinomycetes</taxon>
        <taxon>Pseudonocardiales</taxon>
        <taxon>Pseudonocardiaceae</taxon>
        <taxon>Pseudonocardia</taxon>
    </lineage>
</organism>
<dbReference type="AlphaFoldDB" id="A0A7G7MGJ7"/>
<keyword evidence="2" id="KW-1185">Reference proteome</keyword>
<gene>
    <name evidence="1" type="ORF">H6H00_28080</name>
</gene>
<accession>A0A7G7MGJ7</accession>
<dbReference type="EMBL" id="CP060131">
    <property type="protein sequence ID" value="QNG51908.1"/>
    <property type="molecule type" value="Genomic_DNA"/>
</dbReference>
<dbReference type="KEGG" id="ppel:H6H00_28080"/>
<dbReference type="RefSeq" id="WP_185718660.1">
    <property type="nucleotide sequence ID" value="NZ_BAAAWI010000001.1"/>
</dbReference>
<proteinExistence type="predicted"/>
<evidence type="ECO:0000313" key="2">
    <source>
        <dbReference type="Proteomes" id="UP000515728"/>
    </source>
</evidence>
<reference evidence="1 2" key="1">
    <citation type="submission" date="2020-08" db="EMBL/GenBank/DDBJ databases">
        <authorList>
            <person name="Mo P."/>
        </authorList>
    </citation>
    <scope>NUCLEOTIDE SEQUENCE [LARGE SCALE GENOMIC DNA]</scope>
    <source>
        <strain evidence="1 2">CGMCC 4.1532</strain>
    </source>
</reference>
<dbReference type="Proteomes" id="UP000515728">
    <property type="component" value="Chromosome"/>
</dbReference>
<name>A0A7G7MGJ7_9PSEU</name>
<evidence type="ECO:0000313" key="1">
    <source>
        <dbReference type="EMBL" id="QNG51908.1"/>
    </source>
</evidence>
<sequence>MVRFSDAELVLVRDRAAGAGLAVGAWIGESVLGVATRGADNSVGLLDLVRLHADVVAIERAARSTCTRPEDVAEMLVRLDAAIDAVVAASDRARR</sequence>